<organism evidence="2 3">
    <name type="scientific">Teratosphaeria nubilosa</name>
    <dbReference type="NCBI Taxonomy" id="161662"/>
    <lineage>
        <taxon>Eukaryota</taxon>
        <taxon>Fungi</taxon>
        <taxon>Dikarya</taxon>
        <taxon>Ascomycota</taxon>
        <taxon>Pezizomycotina</taxon>
        <taxon>Dothideomycetes</taxon>
        <taxon>Dothideomycetidae</taxon>
        <taxon>Mycosphaerellales</taxon>
        <taxon>Teratosphaeriaceae</taxon>
        <taxon>Teratosphaeria</taxon>
    </lineage>
</organism>
<sequence>MVTFSSVGDIISVSLLVKDLLRSIHASKGAAAEYQEVVRELYVLDTALLQVSQLANTLDATPELRALGETAKDSVDRCRICLSGFQAKTDKYDSSLAEGRVRKRLKAAAQSIQWQVNRDAVDRFRAEISSHSEALNLLLATAHISFLKFSTDRISERILDRETQYQALHTEQTRMLMDLRDKLEASRNDVTEGRAAFASLWPLIQDQLQQRFATAEANTRGMSDSLQKALEKMRCVTAESKAEIKTSSSLIVSLHEQMTWLTSSATQLKKYMLGVVGSTLAIYQHVAAIRSTLTTALTGMVPNKSFMLEDAIGRITPVSLDFISSCEAFETVIEIRFQGSTGYEKVLAKQYVLCEIGTARDIVRTTAWEFALLLGQKVRMMAVFQDADLKQAASNTCSFCGYVCEQDSHDGT</sequence>
<dbReference type="EMBL" id="ML995817">
    <property type="protein sequence ID" value="KAF2771844.1"/>
    <property type="molecule type" value="Genomic_DNA"/>
</dbReference>
<name>A0A6G1LI55_9PEZI</name>
<feature type="domain" description="Ubiquitin-like" evidence="1">
    <location>
        <begin position="304"/>
        <end position="384"/>
    </location>
</feature>
<protein>
    <recommendedName>
        <fullName evidence="1">Ubiquitin-like domain-containing protein</fullName>
    </recommendedName>
</protein>
<reference evidence="2" key="1">
    <citation type="journal article" date="2020" name="Stud. Mycol.">
        <title>101 Dothideomycetes genomes: a test case for predicting lifestyles and emergence of pathogens.</title>
        <authorList>
            <person name="Haridas S."/>
            <person name="Albert R."/>
            <person name="Binder M."/>
            <person name="Bloem J."/>
            <person name="Labutti K."/>
            <person name="Salamov A."/>
            <person name="Andreopoulos B."/>
            <person name="Baker S."/>
            <person name="Barry K."/>
            <person name="Bills G."/>
            <person name="Bluhm B."/>
            <person name="Cannon C."/>
            <person name="Castanera R."/>
            <person name="Culley D."/>
            <person name="Daum C."/>
            <person name="Ezra D."/>
            <person name="Gonzalez J."/>
            <person name="Henrissat B."/>
            <person name="Kuo A."/>
            <person name="Liang C."/>
            <person name="Lipzen A."/>
            <person name="Lutzoni F."/>
            <person name="Magnuson J."/>
            <person name="Mondo S."/>
            <person name="Nolan M."/>
            <person name="Ohm R."/>
            <person name="Pangilinan J."/>
            <person name="Park H.-J."/>
            <person name="Ramirez L."/>
            <person name="Alfaro M."/>
            <person name="Sun H."/>
            <person name="Tritt A."/>
            <person name="Yoshinaga Y."/>
            <person name="Zwiers L.-H."/>
            <person name="Turgeon B."/>
            <person name="Goodwin S."/>
            <person name="Spatafora J."/>
            <person name="Crous P."/>
            <person name="Grigoriev I."/>
        </authorList>
    </citation>
    <scope>NUCLEOTIDE SEQUENCE</scope>
    <source>
        <strain evidence="2">CBS 116005</strain>
    </source>
</reference>
<dbReference type="AlphaFoldDB" id="A0A6G1LI55"/>
<dbReference type="PANTHER" id="PTHR38886:SF1">
    <property type="entry name" value="NACHT-NTPASE AND P-LOOP NTPASES N-TERMINAL DOMAIN-CONTAINING PROTEIN"/>
    <property type="match status" value="1"/>
</dbReference>
<evidence type="ECO:0000259" key="1">
    <source>
        <dbReference type="Pfam" id="PF22893"/>
    </source>
</evidence>
<dbReference type="Proteomes" id="UP000799436">
    <property type="component" value="Unassembled WGS sequence"/>
</dbReference>
<dbReference type="OrthoDB" id="3045089at2759"/>
<gene>
    <name evidence="2" type="ORF">EJ03DRAFT_10116</name>
</gene>
<accession>A0A6G1LI55</accession>
<dbReference type="Pfam" id="PF22893">
    <property type="entry name" value="ULD_2"/>
    <property type="match status" value="1"/>
</dbReference>
<dbReference type="InterPro" id="IPR054464">
    <property type="entry name" value="ULD_fung"/>
</dbReference>
<proteinExistence type="predicted"/>
<dbReference type="PANTHER" id="PTHR38886">
    <property type="entry name" value="SESA DOMAIN-CONTAINING PROTEIN"/>
    <property type="match status" value="1"/>
</dbReference>
<keyword evidence="3" id="KW-1185">Reference proteome</keyword>
<evidence type="ECO:0000313" key="3">
    <source>
        <dbReference type="Proteomes" id="UP000799436"/>
    </source>
</evidence>
<evidence type="ECO:0000313" key="2">
    <source>
        <dbReference type="EMBL" id="KAF2771844.1"/>
    </source>
</evidence>